<dbReference type="PANTHER" id="PTHR30619">
    <property type="entry name" value="DNA INTERNALIZATION/COMPETENCE PROTEIN COMEC/REC2"/>
    <property type="match status" value="1"/>
</dbReference>
<evidence type="ECO:0000313" key="2">
    <source>
        <dbReference type="EMBL" id="AXC10680.1"/>
    </source>
</evidence>
<dbReference type="Pfam" id="PF00753">
    <property type="entry name" value="Lactamase_B"/>
    <property type="match status" value="1"/>
</dbReference>
<dbReference type="SMART" id="SM00849">
    <property type="entry name" value="Lactamase_B"/>
    <property type="match status" value="1"/>
</dbReference>
<dbReference type="KEGG" id="abas:ACPOL_1332"/>
<keyword evidence="3" id="KW-1185">Reference proteome</keyword>
<dbReference type="EMBL" id="CP030840">
    <property type="protein sequence ID" value="AXC10680.1"/>
    <property type="molecule type" value="Genomic_DNA"/>
</dbReference>
<reference evidence="2 3" key="1">
    <citation type="journal article" date="2018" name="Front. Microbiol.">
        <title>Hydrolytic Capabilities as a Key to Environmental Success: Chitinolytic and Cellulolytic Acidobacteria From Acidic Sub-arctic Soils and Boreal Peatlands.</title>
        <authorList>
            <person name="Belova S.E."/>
            <person name="Ravin N.V."/>
            <person name="Pankratov T.A."/>
            <person name="Rakitin A.L."/>
            <person name="Ivanova A.A."/>
            <person name="Beletsky A.V."/>
            <person name="Mardanov A.V."/>
            <person name="Sinninghe Damste J.S."/>
            <person name="Dedysh S.N."/>
        </authorList>
    </citation>
    <scope>NUCLEOTIDE SEQUENCE [LARGE SCALE GENOMIC DNA]</scope>
    <source>
        <strain evidence="2 3">SBC82</strain>
    </source>
</reference>
<organism evidence="2 3">
    <name type="scientific">Acidisarcina polymorpha</name>
    <dbReference type="NCBI Taxonomy" id="2211140"/>
    <lineage>
        <taxon>Bacteria</taxon>
        <taxon>Pseudomonadati</taxon>
        <taxon>Acidobacteriota</taxon>
        <taxon>Terriglobia</taxon>
        <taxon>Terriglobales</taxon>
        <taxon>Acidobacteriaceae</taxon>
        <taxon>Acidisarcina</taxon>
    </lineage>
</organism>
<dbReference type="InterPro" id="IPR001279">
    <property type="entry name" value="Metallo-B-lactamas"/>
</dbReference>
<dbReference type="InterPro" id="IPR036866">
    <property type="entry name" value="RibonucZ/Hydroxyglut_hydro"/>
</dbReference>
<dbReference type="Proteomes" id="UP000253606">
    <property type="component" value="Chromosome"/>
</dbReference>
<dbReference type="PANTHER" id="PTHR30619:SF1">
    <property type="entry name" value="RECOMBINATION PROTEIN 2"/>
    <property type="match status" value="1"/>
</dbReference>
<dbReference type="InterPro" id="IPR052159">
    <property type="entry name" value="Competence_DNA_uptake"/>
</dbReference>
<gene>
    <name evidence="2" type="ORF">ACPOL_1332</name>
</gene>
<feature type="domain" description="Metallo-beta-lactamase" evidence="1">
    <location>
        <begin position="66"/>
        <end position="268"/>
    </location>
</feature>
<dbReference type="AlphaFoldDB" id="A0A2Z5FVA4"/>
<dbReference type="SUPFAM" id="SSF56281">
    <property type="entry name" value="Metallo-hydrolase/oxidoreductase"/>
    <property type="match status" value="1"/>
</dbReference>
<dbReference type="Gene3D" id="3.60.15.10">
    <property type="entry name" value="Ribonuclease Z/Hydroxyacylglutathione hydrolase-like"/>
    <property type="match status" value="1"/>
</dbReference>
<evidence type="ECO:0000259" key="1">
    <source>
        <dbReference type="SMART" id="SM00849"/>
    </source>
</evidence>
<name>A0A2Z5FVA4_9BACT</name>
<proteinExistence type="predicted"/>
<evidence type="ECO:0000313" key="3">
    <source>
        <dbReference type="Proteomes" id="UP000253606"/>
    </source>
</evidence>
<sequence>MNGTLHGGTIAITWTRKRSKGEYDKIAAKPMRNFLTLLVLLCSALVIPAQSSAGTQLQIYFIDVEGGQSTLFVTPEGKSLLIDTGWAGNNSRDADRIAAAAKAAGIAKIDYVLITHFHDDHVGGVPQLVQRIPVGAFIDHGPNRELTPDVNGNFDAYQKTLASGHYKRIIAKPGETLPISGIHVQVISADGKLIDKPLDGAGQPNEYCKASETRPADQTENARSVGVLMTFGKLRILDLGDLTWDKEMQLMCPDNKLGKVDVLIVSHHGWNQSSSPALVDAIQARIAIMDNGAKKGGSTPVLDTVRKAPGLETLWQLHFSEEGGTEHNTADEYDANFSGGADQGNYLKLTASPDGSFAVFNSRTQQSKSYAAR</sequence>
<accession>A0A2Z5FVA4</accession>
<protein>
    <submittedName>
        <fullName evidence="2">Beta-lactamase domain protein</fullName>
    </submittedName>
</protein>